<dbReference type="PANTHER" id="PTHR11706:SF33">
    <property type="entry name" value="NATURAL RESISTANCE-ASSOCIATED MACROPHAGE PROTEIN 2"/>
    <property type="match status" value="1"/>
</dbReference>
<feature type="transmembrane region" description="Helical" evidence="7">
    <location>
        <begin position="412"/>
        <end position="434"/>
    </location>
</feature>
<evidence type="ECO:0000256" key="6">
    <source>
        <dbReference type="ARBA" id="ARBA00023136"/>
    </source>
</evidence>
<dbReference type="EMBL" id="BSPC01000030">
    <property type="protein sequence ID" value="GLS20552.1"/>
    <property type="molecule type" value="Genomic_DNA"/>
</dbReference>
<accession>A0ABQ6CJL8</accession>
<dbReference type="Proteomes" id="UP001156882">
    <property type="component" value="Unassembled WGS sequence"/>
</dbReference>
<dbReference type="RefSeq" id="WP_284313645.1">
    <property type="nucleotide sequence ID" value="NZ_BSPC01000030.1"/>
</dbReference>
<proteinExistence type="predicted"/>
<comment type="subcellular location">
    <subcellularLocation>
        <location evidence="1">Membrane</location>
        <topology evidence="1">Multi-pass membrane protein</topology>
    </subcellularLocation>
</comment>
<feature type="transmembrane region" description="Helical" evidence="7">
    <location>
        <begin position="133"/>
        <end position="152"/>
    </location>
</feature>
<sequence>MTDQADVGLSQVPQPEKKKKGWLSILGPGLITGASDDDPSGIATYSQIGAQFGYGMSWTLLFSYPLMTAVQIISARIGRTTGRGIAGNLRKYYPNWLVYISVAFLLVANIINIGADIGAMGDGIKLLVGGPEFFYALGIGALCIVLQVFTSYKRYVNILKWLTLALLAYVATLFMVKIDWSALARGLFIPSLSLDLKYVTGIVAIFGTTISPYLFFWQASQEVEDLNAEDERERLKDAPEQSKGALNRISLDTFAGMGVSNLIALSILVTAAATLNAQGKTDISSSAEAAAALKPVAGAGAEILFVLGIVGTGLLAVPVLAGSAAYAVGEMFRLPTGLDRKPLNAKAFYGVIAVATAIGAALNLTPINPISALYWSAVINGIVAAPIMFVLMLLSARQDIMGDGVISAGLKFWGWLATAVMTAAAVVVVTGAFLQR</sequence>
<dbReference type="Pfam" id="PF01566">
    <property type="entry name" value="Nramp"/>
    <property type="match status" value="1"/>
</dbReference>
<name>A0ABQ6CJL8_9HYPH</name>
<gene>
    <name evidence="8" type="ORF">GCM10007874_35690</name>
</gene>
<keyword evidence="9" id="KW-1185">Reference proteome</keyword>
<protein>
    <submittedName>
        <fullName evidence="8">Iron transporter</fullName>
    </submittedName>
</protein>
<evidence type="ECO:0000256" key="3">
    <source>
        <dbReference type="ARBA" id="ARBA00022692"/>
    </source>
</evidence>
<evidence type="ECO:0000313" key="9">
    <source>
        <dbReference type="Proteomes" id="UP001156882"/>
    </source>
</evidence>
<keyword evidence="4" id="KW-0769">Symport</keyword>
<keyword evidence="3 7" id="KW-0812">Transmembrane</keyword>
<feature type="transmembrane region" description="Helical" evidence="7">
    <location>
        <begin position="96"/>
        <end position="113"/>
    </location>
</feature>
<dbReference type="NCBIfam" id="NF037982">
    <property type="entry name" value="Nramp_1"/>
    <property type="match status" value="1"/>
</dbReference>
<dbReference type="InterPro" id="IPR001046">
    <property type="entry name" value="NRAMP_fam"/>
</dbReference>
<evidence type="ECO:0000313" key="8">
    <source>
        <dbReference type="EMBL" id="GLS20552.1"/>
    </source>
</evidence>
<feature type="transmembrane region" description="Helical" evidence="7">
    <location>
        <begin position="159"/>
        <end position="178"/>
    </location>
</feature>
<keyword evidence="5 7" id="KW-1133">Transmembrane helix</keyword>
<evidence type="ECO:0000256" key="5">
    <source>
        <dbReference type="ARBA" id="ARBA00022989"/>
    </source>
</evidence>
<feature type="transmembrane region" description="Helical" evidence="7">
    <location>
        <begin position="303"/>
        <end position="327"/>
    </location>
</feature>
<feature type="transmembrane region" description="Helical" evidence="7">
    <location>
        <begin position="198"/>
        <end position="216"/>
    </location>
</feature>
<comment type="caution">
    <text evidence="8">The sequence shown here is derived from an EMBL/GenBank/DDBJ whole genome shotgun (WGS) entry which is preliminary data.</text>
</comment>
<keyword evidence="2" id="KW-0813">Transport</keyword>
<evidence type="ECO:0000256" key="4">
    <source>
        <dbReference type="ARBA" id="ARBA00022847"/>
    </source>
</evidence>
<dbReference type="PANTHER" id="PTHR11706">
    <property type="entry name" value="SOLUTE CARRIER PROTEIN FAMILY 11 MEMBER"/>
    <property type="match status" value="1"/>
</dbReference>
<organism evidence="8 9">
    <name type="scientific">Labrys miyagiensis</name>
    <dbReference type="NCBI Taxonomy" id="346912"/>
    <lineage>
        <taxon>Bacteria</taxon>
        <taxon>Pseudomonadati</taxon>
        <taxon>Pseudomonadota</taxon>
        <taxon>Alphaproteobacteria</taxon>
        <taxon>Hyphomicrobiales</taxon>
        <taxon>Xanthobacteraceae</taxon>
        <taxon>Labrys</taxon>
    </lineage>
</organism>
<feature type="transmembrane region" description="Helical" evidence="7">
    <location>
        <begin position="55"/>
        <end position="75"/>
    </location>
</feature>
<evidence type="ECO:0000256" key="1">
    <source>
        <dbReference type="ARBA" id="ARBA00004141"/>
    </source>
</evidence>
<keyword evidence="6 7" id="KW-0472">Membrane</keyword>
<evidence type="ECO:0000256" key="2">
    <source>
        <dbReference type="ARBA" id="ARBA00022448"/>
    </source>
</evidence>
<reference evidence="9" key="1">
    <citation type="journal article" date="2019" name="Int. J. Syst. Evol. Microbiol.">
        <title>The Global Catalogue of Microorganisms (GCM) 10K type strain sequencing project: providing services to taxonomists for standard genome sequencing and annotation.</title>
        <authorList>
            <consortium name="The Broad Institute Genomics Platform"/>
            <consortium name="The Broad Institute Genome Sequencing Center for Infectious Disease"/>
            <person name="Wu L."/>
            <person name="Ma J."/>
        </authorList>
    </citation>
    <scope>NUCLEOTIDE SEQUENCE [LARGE SCALE GENOMIC DNA]</scope>
    <source>
        <strain evidence="9">NBRC 101365</strain>
    </source>
</reference>
<evidence type="ECO:0000256" key="7">
    <source>
        <dbReference type="SAM" id="Phobius"/>
    </source>
</evidence>
<feature type="transmembrane region" description="Helical" evidence="7">
    <location>
        <begin position="347"/>
        <end position="365"/>
    </location>
</feature>
<feature type="transmembrane region" description="Helical" evidence="7">
    <location>
        <begin position="372"/>
        <end position="392"/>
    </location>
</feature>